<comment type="caution">
    <text evidence="5">The sequence shown here is derived from an EMBL/GenBank/DDBJ whole genome shotgun (WGS) entry which is preliminary data.</text>
</comment>
<accession>A0A1Y4T5Z9</accession>
<evidence type="ECO:0000259" key="3">
    <source>
        <dbReference type="Pfam" id="PF03413"/>
    </source>
</evidence>
<gene>
    <name evidence="5" type="ORF">B5E75_00850</name>
</gene>
<name>A0A1Y4T5Z9_9FIRM</name>
<keyword evidence="2" id="KW-0812">Transmembrane</keyword>
<keyword evidence="2" id="KW-0472">Membrane</keyword>
<dbReference type="RefSeq" id="WP_087356926.1">
    <property type="nucleotide sequence ID" value="NZ_NFLJ01000002.1"/>
</dbReference>
<feature type="domain" description="Anti-sigma factor RsgI-like middle" evidence="4">
    <location>
        <begin position="67"/>
        <end position="199"/>
    </location>
</feature>
<protein>
    <recommendedName>
        <fullName evidence="7">Cell wall protein</fullName>
    </recommendedName>
</protein>
<evidence type="ECO:0000313" key="5">
    <source>
        <dbReference type="EMBL" id="OUQ36373.1"/>
    </source>
</evidence>
<dbReference type="EMBL" id="NFLJ01000002">
    <property type="protein sequence ID" value="OUQ36373.1"/>
    <property type="molecule type" value="Genomic_DNA"/>
</dbReference>
<feature type="transmembrane region" description="Helical" evidence="2">
    <location>
        <begin position="41"/>
        <end position="59"/>
    </location>
</feature>
<dbReference type="Gene3D" id="3.10.450.40">
    <property type="match status" value="3"/>
</dbReference>
<evidence type="ECO:0000256" key="2">
    <source>
        <dbReference type="SAM" id="Phobius"/>
    </source>
</evidence>
<sequence length="464" mass="52219">MNEIKKAFKKITPHRLDEIKEELKYRDENIVVETKKKKRHYLFAVPVAAVCMAMVLMLLPSTHAVETVVGLDVNPSVELNLDNDYKIVEVKTNNEDGKKIVGDMNLKGSDIEVGVNALIGAMLKEGYIDELKNSLLISVTGDNEQENEKLREQLSLNIDELLKASDINGSIVSQTISDKDIEALAKQYQISVGKAEIIQQLVSKNSLYTFDSLKNLSIHELNLLLQSNQVDQVSITGNASESGYIGKEKAQQIALTDANVSNPEMAKVEMDYDDGVMIYEVEFYKNQVEYDYEINATTGAIVKKEKDNEHSTQSSSQSTQQNQTTSSSNNQISQEQAKSIAKNHAGVSTVSQEKMEKDYDDGIYEYEYEFVSGNYKYEYKINGTTGSILKHEKEYVGQVKINHNDAKQKAFQHAGVSSSNVYDVDVELDDHHYEVSFKSGHYEYEYEISAENGSILSHEKDYDD</sequence>
<reference evidence="5 6" key="1">
    <citation type="journal article" date="2018" name="BMC Genomics">
        <title>Whole genome sequencing and function prediction of 133 gut anaerobes isolated from chicken caecum in pure cultures.</title>
        <authorList>
            <person name="Medvecky M."/>
            <person name="Cejkova D."/>
            <person name="Polansky O."/>
            <person name="Karasova D."/>
            <person name="Kubasova T."/>
            <person name="Cizek A."/>
            <person name="Rychlik I."/>
        </authorList>
    </citation>
    <scope>NUCLEOTIDE SEQUENCE [LARGE SCALE GENOMIC DNA]</scope>
    <source>
        <strain evidence="5 6">An13</strain>
    </source>
</reference>
<evidence type="ECO:0000259" key="4">
    <source>
        <dbReference type="Pfam" id="PF23750"/>
    </source>
</evidence>
<dbReference type="InterPro" id="IPR025711">
    <property type="entry name" value="PepSY"/>
</dbReference>
<dbReference type="Pfam" id="PF23750">
    <property type="entry name" value="RsgI_M"/>
    <property type="match status" value="1"/>
</dbReference>
<feature type="region of interest" description="Disordered" evidence="1">
    <location>
        <begin position="305"/>
        <end position="353"/>
    </location>
</feature>
<keyword evidence="6" id="KW-1185">Reference proteome</keyword>
<feature type="compositionally biased region" description="Low complexity" evidence="1">
    <location>
        <begin position="311"/>
        <end position="334"/>
    </location>
</feature>
<dbReference type="Pfam" id="PF03413">
    <property type="entry name" value="PepSY"/>
    <property type="match status" value="3"/>
</dbReference>
<feature type="domain" description="PepSY" evidence="3">
    <location>
        <begin position="245"/>
        <end position="305"/>
    </location>
</feature>
<evidence type="ECO:0000256" key="1">
    <source>
        <dbReference type="SAM" id="MobiDB-lite"/>
    </source>
</evidence>
<dbReference type="InterPro" id="IPR055431">
    <property type="entry name" value="RsgI_M"/>
</dbReference>
<feature type="domain" description="PepSY" evidence="3">
    <location>
        <begin position="400"/>
        <end position="459"/>
    </location>
</feature>
<dbReference type="OrthoDB" id="9780101at2"/>
<feature type="domain" description="PepSY" evidence="3">
    <location>
        <begin position="332"/>
        <end position="392"/>
    </location>
</feature>
<organism evidence="5 6">
    <name type="scientific">Massilimicrobiota timonensis</name>
    <dbReference type="NCBI Taxonomy" id="1776392"/>
    <lineage>
        <taxon>Bacteria</taxon>
        <taxon>Bacillati</taxon>
        <taxon>Bacillota</taxon>
        <taxon>Erysipelotrichia</taxon>
        <taxon>Erysipelotrichales</taxon>
        <taxon>Erysipelotrichaceae</taxon>
        <taxon>Massilimicrobiota</taxon>
    </lineage>
</organism>
<dbReference type="AlphaFoldDB" id="A0A1Y4T5Z9"/>
<evidence type="ECO:0000313" key="6">
    <source>
        <dbReference type="Proteomes" id="UP000195305"/>
    </source>
</evidence>
<proteinExistence type="predicted"/>
<evidence type="ECO:0008006" key="7">
    <source>
        <dbReference type="Google" id="ProtNLM"/>
    </source>
</evidence>
<keyword evidence="2" id="KW-1133">Transmembrane helix</keyword>
<dbReference type="Proteomes" id="UP000195305">
    <property type="component" value="Unassembled WGS sequence"/>
</dbReference>